<evidence type="ECO:0000259" key="6">
    <source>
        <dbReference type="Pfam" id="PF02934"/>
    </source>
</evidence>
<keyword evidence="5" id="KW-1133">Transmembrane helix</keyword>
<keyword evidence="2" id="KW-0547">Nucleotide-binding</keyword>
<dbReference type="Proteomes" id="UP000189666">
    <property type="component" value="Chromosome"/>
</dbReference>
<accession>A0A1U9RRE6</accession>
<dbReference type="GO" id="GO:0070681">
    <property type="term" value="P:glutaminyl-tRNAGln biosynthesis via transamidation"/>
    <property type="evidence" value="ECO:0007669"/>
    <property type="project" value="TreeGrafter"/>
</dbReference>
<keyword evidence="4" id="KW-0648">Protein biosynthesis</keyword>
<dbReference type="EC" id="6.3.5.7" evidence="7"/>
<dbReference type="GO" id="GO:0006412">
    <property type="term" value="P:translation"/>
    <property type="evidence" value="ECO:0007669"/>
    <property type="project" value="UniProtKB-KW"/>
</dbReference>
<keyword evidence="3" id="KW-0067">ATP-binding</keyword>
<name>A0A1U9RRE6_CARRU</name>
<evidence type="ECO:0000256" key="5">
    <source>
        <dbReference type="SAM" id="Phobius"/>
    </source>
</evidence>
<gene>
    <name evidence="7" type="ORF">BW244_0052</name>
</gene>
<dbReference type="PANTHER" id="PTHR11659">
    <property type="entry name" value="GLUTAMYL-TRNA GLN AMIDOTRANSFERASE SUBUNIT B MITOCHONDRIAL AND PROKARYOTIC PET112-RELATED"/>
    <property type="match status" value="1"/>
</dbReference>
<feature type="transmembrane region" description="Helical" evidence="5">
    <location>
        <begin position="57"/>
        <end position="78"/>
    </location>
</feature>
<dbReference type="RefSeq" id="WP_211118573.1">
    <property type="nucleotide sequence ID" value="NZ_CP019943.1"/>
</dbReference>
<evidence type="ECO:0000313" key="7">
    <source>
        <dbReference type="EMBL" id="AQU89470.1"/>
    </source>
</evidence>
<dbReference type="Pfam" id="PF02934">
    <property type="entry name" value="GatB_N"/>
    <property type="match status" value="1"/>
</dbReference>
<keyword evidence="5" id="KW-0472">Membrane</keyword>
<dbReference type="AlphaFoldDB" id="A0A1U9RRE6"/>
<dbReference type="InterPro" id="IPR006075">
    <property type="entry name" value="Asn/Gln-tRNA_Trfase_suB/E_cat"/>
</dbReference>
<dbReference type="GO" id="GO:0030956">
    <property type="term" value="C:glutamyl-tRNA(Gln) amidotransferase complex"/>
    <property type="evidence" value="ECO:0007669"/>
    <property type="project" value="TreeGrafter"/>
</dbReference>
<keyword evidence="5" id="KW-0812">Transmembrane</keyword>
<keyword evidence="7" id="KW-0808">Transferase</keyword>
<dbReference type="EC" id="6.3.5.6" evidence="7"/>
<evidence type="ECO:0000256" key="3">
    <source>
        <dbReference type="ARBA" id="ARBA00022840"/>
    </source>
</evidence>
<evidence type="ECO:0000256" key="2">
    <source>
        <dbReference type="ARBA" id="ARBA00022741"/>
    </source>
</evidence>
<evidence type="ECO:0000313" key="8">
    <source>
        <dbReference type="Proteomes" id="UP000189666"/>
    </source>
</evidence>
<dbReference type="PANTHER" id="PTHR11659:SF0">
    <property type="entry name" value="GLUTAMYL-TRNA(GLN) AMIDOTRANSFERASE SUBUNIT B, MITOCHONDRIAL"/>
    <property type="match status" value="1"/>
</dbReference>
<reference evidence="7 8" key="1">
    <citation type="submission" date="2017-02" db="EMBL/GenBank/DDBJ databases">
        <title>Complete Genome of Candidatus Carsonella ruddii strain BC, a Nutritional Endosymbiont of Bactericera cockerelli.</title>
        <authorList>
            <person name="Riley A.B."/>
            <person name="Kim D.H."/>
            <person name="Hansen A.K."/>
        </authorList>
    </citation>
    <scope>NUCLEOTIDE SEQUENCE [LARGE SCALE GENOMIC DNA]</scope>
    <source>
        <strain evidence="7 8">BC</strain>
    </source>
</reference>
<dbReference type="EMBL" id="CP019943">
    <property type="protein sequence ID" value="AQU89470.1"/>
    <property type="molecule type" value="Genomic_DNA"/>
</dbReference>
<evidence type="ECO:0000256" key="1">
    <source>
        <dbReference type="ARBA" id="ARBA00022598"/>
    </source>
</evidence>
<dbReference type="GO" id="GO:0005524">
    <property type="term" value="F:ATP binding"/>
    <property type="evidence" value="ECO:0007669"/>
    <property type="project" value="UniProtKB-KW"/>
</dbReference>
<evidence type="ECO:0000256" key="4">
    <source>
        <dbReference type="ARBA" id="ARBA00022917"/>
    </source>
</evidence>
<protein>
    <submittedName>
        <fullName evidence="7">Aspartyl-tRNA(Asn) amidotransferase subunit B</fullName>
        <ecNumber evidence="7">6.3.5.6</ecNumber>
        <ecNumber evidence="7">6.3.5.7</ecNumber>
    </submittedName>
</protein>
<organism evidence="7 8">
    <name type="scientific">Carsonella ruddii</name>
    <dbReference type="NCBI Taxonomy" id="114186"/>
    <lineage>
        <taxon>Bacteria</taxon>
        <taxon>Pseudomonadati</taxon>
        <taxon>Pseudomonadota</taxon>
        <taxon>Gammaproteobacteria</taxon>
        <taxon>Oceanospirillales</taxon>
        <taxon>Halomonadaceae</taxon>
        <taxon>Zymobacter group</taxon>
        <taxon>Candidatus Carsonella</taxon>
    </lineage>
</organism>
<feature type="domain" description="Aspartyl/Glutamyl-tRNA(Gln) amidotransferase subunit B/E catalytic" evidence="6">
    <location>
        <begin position="16"/>
        <end position="275"/>
    </location>
</feature>
<sequence length="362" mass="44460">MNLLILKIMFLVEKYYKIFIGCEIHINIFRNKIFSNNNFNLYDISFPGKLPSFNFKIINIIFLINIILISRCFLLSIIERKIYFYYDLPKNYQLTQNNFQHLFNIIINNKCKKKIIIKKIHFEEDAASSKNENNFLKINYKRSGNGLLEIVTEPNFNNFNCLFLFLKKIKKKFLKYKISNVNMHLGEMRIDLNISILNLFNFKKSKKNEIKNLNSYENIKKSLNYEIFRQIINLEKKFFLFSQTRNFNINYTSKLRKKSFSKNYNYHIDYDIGYIIQFDFEIFINKNNNWNFFKKFPKKKYKLIKDNKNFFLIKNKYIKKIFFYYNIFIFFYKNKKKIFFFLNFNLFKKNILKIKNIFFSNF</sequence>
<dbReference type="GO" id="GO:0050567">
    <property type="term" value="F:glutaminyl-tRNA synthase (glutamine-hydrolyzing) activity"/>
    <property type="evidence" value="ECO:0007669"/>
    <property type="project" value="UniProtKB-EC"/>
</dbReference>
<dbReference type="GO" id="GO:0050566">
    <property type="term" value="F:asparaginyl-tRNA synthase (glutamine-hydrolyzing) activity"/>
    <property type="evidence" value="ECO:0007669"/>
    <property type="project" value="UniProtKB-EC"/>
</dbReference>
<dbReference type="InterPro" id="IPR014746">
    <property type="entry name" value="Gln_synth/guanido_kin_cat_dom"/>
</dbReference>
<dbReference type="GO" id="GO:0016740">
    <property type="term" value="F:transferase activity"/>
    <property type="evidence" value="ECO:0007669"/>
    <property type="project" value="UniProtKB-KW"/>
</dbReference>
<keyword evidence="1 7" id="KW-0436">Ligase</keyword>
<proteinExistence type="predicted"/>
<dbReference type="SUPFAM" id="SSF55931">
    <property type="entry name" value="Glutamine synthetase/guanido kinase"/>
    <property type="match status" value="1"/>
</dbReference>
<dbReference type="InterPro" id="IPR017959">
    <property type="entry name" value="Asn/Gln-tRNA_amidoTrfase_suB/E"/>
</dbReference>